<comment type="subcellular location">
    <subcellularLocation>
        <location evidence="1">Membrane</location>
    </subcellularLocation>
</comment>
<evidence type="ECO:0000313" key="11">
    <source>
        <dbReference type="Proteomes" id="UP000650467"/>
    </source>
</evidence>
<dbReference type="Gene3D" id="3.30.70.1230">
    <property type="entry name" value="Nucleotide cyclase"/>
    <property type="match status" value="1"/>
</dbReference>
<keyword evidence="5" id="KW-0472">Membrane</keyword>
<feature type="region of interest" description="Disordered" evidence="8">
    <location>
        <begin position="291"/>
        <end position="332"/>
    </location>
</feature>
<feature type="compositionally biased region" description="Low complexity" evidence="8">
    <location>
        <begin position="690"/>
        <end position="711"/>
    </location>
</feature>
<dbReference type="InterPro" id="IPR050401">
    <property type="entry name" value="Cyclic_nucleotide_synthase"/>
</dbReference>
<dbReference type="InterPro" id="IPR018297">
    <property type="entry name" value="A/G_cyclase_CS"/>
</dbReference>
<feature type="compositionally biased region" description="Low complexity" evidence="8">
    <location>
        <begin position="2043"/>
        <end position="2054"/>
    </location>
</feature>
<feature type="compositionally biased region" description="Basic and acidic residues" evidence="8">
    <location>
        <begin position="596"/>
        <end position="608"/>
    </location>
</feature>
<evidence type="ECO:0000256" key="5">
    <source>
        <dbReference type="ARBA" id="ARBA00023136"/>
    </source>
</evidence>
<proteinExistence type="inferred from homology"/>
<gene>
    <name evidence="10" type="ORF">HXX76_006728</name>
</gene>
<dbReference type="Proteomes" id="UP000650467">
    <property type="component" value="Unassembled WGS sequence"/>
</dbReference>
<dbReference type="PROSITE" id="PS00452">
    <property type="entry name" value="GUANYLATE_CYCLASE_1"/>
    <property type="match status" value="1"/>
</dbReference>
<evidence type="ECO:0000259" key="9">
    <source>
        <dbReference type="PROSITE" id="PS50125"/>
    </source>
</evidence>
<dbReference type="PANTHER" id="PTHR11920">
    <property type="entry name" value="GUANYLYL CYCLASE"/>
    <property type="match status" value="1"/>
</dbReference>
<dbReference type="OrthoDB" id="10261550at2759"/>
<evidence type="ECO:0000256" key="2">
    <source>
        <dbReference type="ARBA" id="ARBA00022692"/>
    </source>
</evidence>
<feature type="compositionally biased region" description="Low complexity" evidence="8">
    <location>
        <begin position="2245"/>
        <end position="2257"/>
    </location>
</feature>
<dbReference type="EMBL" id="JAEHOC010000013">
    <property type="protein sequence ID" value="KAG2436424.1"/>
    <property type="molecule type" value="Genomic_DNA"/>
</dbReference>
<feature type="region of interest" description="Disordered" evidence="8">
    <location>
        <begin position="2224"/>
        <end position="2257"/>
    </location>
</feature>
<feature type="region of interest" description="Disordered" evidence="8">
    <location>
        <begin position="480"/>
        <end position="501"/>
    </location>
</feature>
<feature type="compositionally biased region" description="Low complexity" evidence="8">
    <location>
        <begin position="2064"/>
        <end position="2075"/>
    </location>
</feature>
<feature type="region of interest" description="Disordered" evidence="8">
    <location>
        <begin position="639"/>
        <end position="725"/>
    </location>
</feature>
<dbReference type="GO" id="GO:0035556">
    <property type="term" value="P:intracellular signal transduction"/>
    <property type="evidence" value="ECO:0007669"/>
    <property type="project" value="InterPro"/>
</dbReference>
<dbReference type="GO" id="GO:0007168">
    <property type="term" value="P:receptor guanylyl cyclase signaling pathway"/>
    <property type="evidence" value="ECO:0007669"/>
    <property type="project" value="TreeGrafter"/>
</dbReference>
<evidence type="ECO:0000313" key="10">
    <source>
        <dbReference type="EMBL" id="KAG2436424.1"/>
    </source>
</evidence>
<reference evidence="10" key="1">
    <citation type="journal article" date="2020" name="bioRxiv">
        <title>Comparative genomics of Chlamydomonas.</title>
        <authorList>
            <person name="Craig R.J."/>
            <person name="Hasan A.R."/>
            <person name="Ness R.W."/>
            <person name="Keightley P.D."/>
        </authorList>
    </citation>
    <scope>NUCLEOTIDE SEQUENCE</scope>
    <source>
        <strain evidence="10">SAG 7.73</strain>
    </source>
</reference>
<dbReference type="GO" id="GO:0005886">
    <property type="term" value="C:plasma membrane"/>
    <property type="evidence" value="ECO:0007669"/>
    <property type="project" value="TreeGrafter"/>
</dbReference>
<feature type="compositionally biased region" description="Low complexity" evidence="8">
    <location>
        <begin position="308"/>
        <end position="320"/>
    </location>
</feature>
<comment type="similarity">
    <text evidence="7">Belongs to the adenylyl cyclase class-4/guanylyl cyclase family.</text>
</comment>
<keyword evidence="11" id="KW-1185">Reference proteome</keyword>
<keyword evidence="4" id="KW-1133">Transmembrane helix</keyword>
<organism evidence="10 11">
    <name type="scientific">Chlamydomonas incerta</name>
    <dbReference type="NCBI Taxonomy" id="51695"/>
    <lineage>
        <taxon>Eukaryota</taxon>
        <taxon>Viridiplantae</taxon>
        <taxon>Chlorophyta</taxon>
        <taxon>core chlorophytes</taxon>
        <taxon>Chlorophyceae</taxon>
        <taxon>CS clade</taxon>
        <taxon>Chlamydomonadales</taxon>
        <taxon>Chlamydomonadaceae</taxon>
        <taxon>Chlamydomonas</taxon>
    </lineage>
</organism>
<feature type="region of interest" description="Disordered" evidence="8">
    <location>
        <begin position="813"/>
        <end position="839"/>
    </location>
</feature>
<dbReference type="GO" id="GO:0001653">
    <property type="term" value="F:peptide receptor activity"/>
    <property type="evidence" value="ECO:0007669"/>
    <property type="project" value="TreeGrafter"/>
</dbReference>
<feature type="region of interest" description="Disordered" evidence="8">
    <location>
        <begin position="1432"/>
        <end position="1452"/>
    </location>
</feature>
<evidence type="ECO:0000256" key="4">
    <source>
        <dbReference type="ARBA" id="ARBA00022989"/>
    </source>
</evidence>
<sequence length="2605" mass="251579">MLTGGPVGAVSVSSPCEVVLPQCSTGPLRARATPCSLLLDEQPEHLGPPAGGCGCLPWRRSSTLAKAAALHDGLHDDEPVAALLVVIGDEADAPGAHVKGRLVATGASLESGAADAVAASGPSRFLAAAGGAGAADAVAVAPSAAAAAGAWLALAALPVAVTVLCRRSGAVLSQNAASELLLGCLAAAASSSDSAGGGRSWRRAVLRLTAALQPPGPVDAAAASKTVSSEHGLLLLRLFRLEPAKLGDLLEATGAPGGVWQGIVRVPPDLTPALSSSGASYGVAPAAADTSAGGAVEELDGRPPAQPQQPYAGAGTPAQPHSGEHASAGQACPPQSVVGFVADGAASGPVSGGRAAAVGTSRTEIPAVHPSGLATSCQRAQPPGGGRAAAGGAAGNGFGKAGDATVVGFVDVDSCQHQHGHVDASSGGEGAEAFLAAVAAAAAGAVGCGPAPGLAMHAAVPPPLAIASIAVPSTLQSSVDVSGSNACGPAEPPGGPASGGGARLVELLFAAHADTERAYSRRSSDTAAAGGSAQGPRRSGGGSAVGTMAQVGPMPRPSYRAKSALGLLSGVGGAKGGHAHDLLPSRKSNTGGGLGAEHDCGAPHRGERVNPSGLYTPQPSVTAGAAGAGAAAAAAAASSHAPAHTGDSHMRHAAAAAIARRPKSHSVQRACLGSADSPGSQHAHMGPRLGSPAAGASSPAGEAASPAAGSPRLATPRVPSSRATSAQRAALLAAMTVSTSTWQVAFEGPLSPPRDSQLQKSTRQLLPPEERQQLQQVVAAGRSHVSPSGGSRGSGMTASARAYLARSSITANRGGGSTLSTVTDEGSEPAARSTAASYAPSPLTTAADVVLPAAASAGAAPHNSSLRERGATGASIGGAGGRLADGGSSGGGACVLATGKALSRPVSRGTLTSGHVSLEACGVVDAGAGAQLAKAVKPASNGSAAGAPSRRSLGSFFRRSFRRFNSGAASGSGPTSAAAVGSAGAAAAEGSVGHAGAFATSGLGAAANAVAGRGATSLARSSAVERTQGSWLVARGAAHPPTDGADSPTWGLGTAPRSRSLCLLRSSKGGQASFSSTVDPVSPQIGTANSNVAQGHAATPPAAMVTACGSSGGRGSASQGVFSAVGRAFGFRPTTAPQHAMAALGGGGSCDSKSLINSTFLLGTARISLGSAAGNAAGAPSALLLTGGSNASGLALGMGSNPYSTNSVIIVPGSVGGVSGGVSNGVSGVVPGGGSSGGTGGLSNMLAARASAPSAAAGGSSSGRTYSAMQVVPSFGAAAAVAFASQANGSHAAGSLATGSQATIVTAAPLATSPHPTRSHSITAANMATAGTNRAHSSRVLAFAAALRTAPPAMAAGLGVVSATGNVQRSAPSNVVAAAAAAAAHGQAQGQVRGRPLSTPRASVSGGAHSALEAKAAAPNQAGLVGLSGGGAAGAGGAPRPGAGRSHRDGVVADDDGAGEFALLALPRAPGVPAPVIPKSGAPSAGSGVGSFGQGVAAIAAAAGSLLPYEAPGTAASARHSYARAGGSTASGRAATSTADAAAAAGTAGDTHTPSIAEPGNLAVGSDAGAAPPPPPPDLEPVECFHEVTATAVCDPATGELALVLLQRDVTARVVAERYMAQVSEIEHRMLEQIFPRHVLQYMMEEDHKAAAAADAKQGDEGEAAEGSDGFSTMSPMAQRAASTTAPDWRPCVRDFKSLATWHPQVTLLFADAPGFAPMCNALPQGVVMSFLHELFASFDSLLDVHGVYKVETIGDCYVVAGGLVEEDEDGMAAVREGEERADPEQANKVFSFAQAMLAAAAMATFPTTGEPVRLRVGIHTGPVVSGVVGTRMPRFCIFGDTINTASRMESTGQPGAVHASESAFQMLRGPSATEGWVATGGIEVKGKGIMKTHVWKPASQPEPKRMRAAVSTTGGGDAVSAASAGMTYTTHNSTLTPYTNSFGEFVTSASGMAGMLNASSQFGGAAPSSWGGVLRPGQLARVGAAVAAAAEAQAQAVGAGDSAAAARIGSSGDSQRRGVGSGTAAAQHPSGGGTARGVPVDEGLAPAAPPLEAAGGGARHASDAQQQQDAQELDGGQGPQFAFNADPRRLLLSSHASAPSQYHAAGGNAPPADSKSLSLRVLARARGGTRTAHGAAAPAAGGLAWLMQPSSLGPIASSASGTSTSRSGPLVRFKSGAQGASAGAADVTASTLAFASAGVPLAARRPPSGPADVSMGHALLPLKPLPQLQPAPTPPFVPAPPRTAPQGAAAPAPATAAAVATQAPVLDLFPQPLPRSVPPRQRTADATALADATQVSGSRTGASGAWAWGDSAPLPSGSAAAQDSAAGGMNDGSVCSKAALLAVAASASAPPPSTSTAAEFGTTLAAMLLPAPAVRAAAVPAGGAGNASPSTETMSLGLAESNTTLPRLSGEQTLAVTDVAAAARANAQPPSQPFSLNVNASWLFPADGGDAATLDSAIGSGGVHSIGSATVGALVSGIPGAPTVAPGATHTSHGSHTLSLGGPRWVPHAGAAPRQHLFVGLARIMGVGSSSLGGGSSVGDLRGELAAAAGSPTFRQAALGAAPGSPTFRPGGAAAAGLMLATAGAAASAVAGSSDSAGGSPRSG</sequence>
<evidence type="ECO:0000256" key="3">
    <source>
        <dbReference type="ARBA" id="ARBA00022741"/>
    </source>
</evidence>
<dbReference type="PROSITE" id="PS50125">
    <property type="entry name" value="GUANYLATE_CYCLASE_2"/>
    <property type="match status" value="1"/>
</dbReference>
<evidence type="ECO:0000256" key="8">
    <source>
        <dbReference type="SAM" id="MobiDB-lite"/>
    </source>
</evidence>
<feature type="region of interest" description="Disordered" evidence="8">
    <location>
        <begin position="1033"/>
        <end position="1052"/>
    </location>
</feature>
<dbReference type="InterPro" id="IPR029787">
    <property type="entry name" value="Nucleotide_cyclase"/>
</dbReference>
<feature type="domain" description="Guanylate cyclase" evidence="9">
    <location>
        <begin position="1707"/>
        <end position="1850"/>
    </location>
</feature>
<feature type="region of interest" description="Disordered" evidence="8">
    <location>
        <begin position="1651"/>
        <end position="1685"/>
    </location>
</feature>
<feature type="region of interest" description="Disordered" evidence="8">
    <location>
        <begin position="2271"/>
        <end position="2310"/>
    </location>
</feature>
<feature type="region of interest" description="Disordered" evidence="8">
    <location>
        <begin position="2008"/>
        <end position="2084"/>
    </location>
</feature>
<dbReference type="SUPFAM" id="SSF55073">
    <property type="entry name" value="Nucleotide cyclase"/>
    <property type="match status" value="1"/>
</dbReference>
<dbReference type="GO" id="GO:0000166">
    <property type="term" value="F:nucleotide binding"/>
    <property type="evidence" value="ECO:0007669"/>
    <property type="project" value="UniProtKB-KW"/>
</dbReference>
<accession>A0A835W455</accession>
<dbReference type="CDD" id="cd07302">
    <property type="entry name" value="CHD"/>
    <property type="match status" value="1"/>
</dbReference>
<feature type="region of interest" description="Disordered" evidence="8">
    <location>
        <begin position="1386"/>
        <end position="1410"/>
    </location>
</feature>
<keyword evidence="3" id="KW-0547">Nucleotide-binding</keyword>
<dbReference type="Pfam" id="PF00211">
    <property type="entry name" value="Guanylate_cyc"/>
    <property type="match status" value="1"/>
</dbReference>
<evidence type="ECO:0000256" key="1">
    <source>
        <dbReference type="ARBA" id="ARBA00004370"/>
    </source>
</evidence>
<feature type="compositionally biased region" description="Low complexity" evidence="8">
    <location>
        <begin position="2285"/>
        <end position="2294"/>
    </location>
</feature>
<name>A0A835W455_CHLIN</name>
<feature type="region of interest" description="Disordered" evidence="8">
    <location>
        <begin position="367"/>
        <end position="391"/>
    </location>
</feature>
<dbReference type="GO" id="GO:0004383">
    <property type="term" value="F:guanylate cyclase activity"/>
    <property type="evidence" value="ECO:0007669"/>
    <property type="project" value="TreeGrafter"/>
</dbReference>
<dbReference type="InterPro" id="IPR001054">
    <property type="entry name" value="A/G_cyclase"/>
</dbReference>
<feature type="compositionally biased region" description="Pro residues" evidence="8">
    <location>
        <begin position="2224"/>
        <end position="2244"/>
    </location>
</feature>
<dbReference type="SMART" id="SM00044">
    <property type="entry name" value="CYCc"/>
    <property type="match status" value="1"/>
</dbReference>
<keyword evidence="6 7" id="KW-0456">Lyase</keyword>
<dbReference type="GO" id="GO:0004016">
    <property type="term" value="F:adenylate cyclase activity"/>
    <property type="evidence" value="ECO:0007669"/>
    <property type="project" value="TreeGrafter"/>
</dbReference>
<evidence type="ECO:0000256" key="7">
    <source>
        <dbReference type="RuleBase" id="RU000405"/>
    </source>
</evidence>
<feature type="region of interest" description="Disordered" evidence="8">
    <location>
        <begin position="516"/>
        <end position="557"/>
    </location>
</feature>
<protein>
    <recommendedName>
        <fullName evidence="9">Guanylate cyclase domain-containing protein</fullName>
    </recommendedName>
</protein>
<feature type="region of interest" description="Disordered" evidence="8">
    <location>
        <begin position="1543"/>
        <end position="1580"/>
    </location>
</feature>
<comment type="caution">
    <text evidence="10">The sequence shown here is derived from an EMBL/GenBank/DDBJ whole genome shotgun (WGS) entry which is preliminary data.</text>
</comment>
<dbReference type="PANTHER" id="PTHR11920:SF335">
    <property type="entry name" value="GUANYLATE CYCLASE"/>
    <property type="match status" value="1"/>
</dbReference>
<keyword evidence="2" id="KW-0812">Transmembrane</keyword>
<feature type="compositionally biased region" description="Polar residues" evidence="8">
    <location>
        <begin position="1671"/>
        <end position="1685"/>
    </location>
</feature>
<feature type="region of interest" description="Disordered" evidence="8">
    <location>
        <begin position="578"/>
        <end position="621"/>
    </location>
</feature>
<evidence type="ECO:0000256" key="6">
    <source>
        <dbReference type="ARBA" id="ARBA00023239"/>
    </source>
</evidence>